<keyword evidence="3" id="KW-1185">Reference proteome</keyword>
<evidence type="ECO:0000313" key="2">
    <source>
        <dbReference type="EMBL" id="RKT67080.1"/>
    </source>
</evidence>
<evidence type="ECO:0000259" key="1">
    <source>
        <dbReference type="Pfam" id="PF12728"/>
    </source>
</evidence>
<name>A0A495WZN5_9PSEU</name>
<dbReference type="Pfam" id="PF12728">
    <property type="entry name" value="HTH_17"/>
    <property type="match status" value="1"/>
</dbReference>
<gene>
    <name evidence="2" type="ORF">DFJ66_0248</name>
</gene>
<dbReference type="Proteomes" id="UP000272729">
    <property type="component" value="Unassembled WGS sequence"/>
</dbReference>
<dbReference type="InterPro" id="IPR009061">
    <property type="entry name" value="DNA-bd_dom_put_sf"/>
</dbReference>
<sequence>MSHTVERLLTLSEVSEQTGIPEATLRYWRAIGSDGPDFRRVGRRLRVTESALKAWMDRRMNDPAA</sequence>
<dbReference type="InterPro" id="IPR041657">
    <property type="entry name" value="HTH_17"/>
</dbReference>
<reference evidence="2 3" key="1">
    <citation type="submission" date="2018-10" db="EMBL/GenBank/DDBJ databases">
        <title>Sequencing the genomes of 1000 actinobacteria strains.</title>
        <authorList>
            <person name="Klenk H.-P."/>
        </authorList>
    </citation>
    <scope>NUCLEOTIDE SEQUENCE [LARGE SCALE GENOMIC DNA]</scope>
    <source>
        <strain evidence="2 3">DSM 43911</strain>
    </source>
</reference>
<dbReference type="SUPFAM" id="SSF46955">
    <property type="entry name" value="Putative DNA-binding domain"/>
    <property type="match status" value="1"/>
</dbReference>
<comment type="caution">
    <text evidence="2">The sequence shown here is derived from an EMBL/GenBank/DDBJ whole genome shotgun (WGS) entry which is preliminary data.</text>
</comment>
<dbReference type="RefSeq" id="WP_121217112.1">
    <property type="nucleotide sequence ID" value="NZ_JBIUBA010000046.1"/>
</dbReference>
<protein>
    <submittedName>
        <fullName evidence="2">Excisionase family DNA binding protein</fullName>
    </submittedName>
</protein>
<dbReference type="OrthoDB" id="5524782at2"/>
<feature type="domain" description="Helix-turn-helix" evidence="1">
    <location>
        <begin position="8"/>
        <end position="59"/>
    </location>
</feature>
<dbReference type="EMBL" id="RBXR01000001">
    <property type="protein sequence ID" value="RKT67080.1"/>
    <property type="molecule type" value="Genomic_DNA"/>
</dbReference>
<dbReference type="Gene3D" id="1.10.1660.10">
    <property type="match status" value="1"/>
</dbReference>
<proteinExistence type="predicted"/>
<evidence type="ECO:0000313" key="3">
    <source>
        <dbReference type="Proteomes" id="UP000272729"/>
    </source>
</evidence>
<dbReference type="AlphaFoldDB" id="A0A495WZN5"/>
<organism evidence="2 3">
    <name type="scientific">Saccharothrix variisporea</name>
    <dbReference type="NCBI Taxonomy" id="543527"/>
    <lineage>
        <taxon>Bacteria</taxon>
        <taxon>Bacillati</taxon>
        <taxon>Actinomycetota</taxon>
        <taxon>Actinomycetes</taxon>
        <taxon>Pseudonocardiales</taxon>
        <taxon>Pseudonocardiaceae</taxon>
        <taxon>Saccharothrix</taxon>
    </lineage>
</organism>
<accession>A0A495WZN5</accession>